<reference evidence="1" key="1">
    <citation type="submission" date="2023-07" db="EMBL/GenBank/DDBJ databases">
        <title>draft genome sequence of fig (Ficus carica).</title>
        <authorList>
            <person name="Takahashi T."/>
            <person name="Nishimura K."/>
        </authorList>
    </citation>
    <scope>NUCLEOTIDE SEQUENCE</scope>
</reference>
<dbReference type="AlphaFoldDB" id="A0AA88DZI9"/>
<proteinExistence type="predicted"/>
<protein>
    <submittedName>
        <fullName evidence="1">Uncharacterized protein</fullName>
    </submittedName>
</protein>
<organism evidence="1 2">
    <name type="scientific">Ficus carica</name>
    <name type="common">Common fig</name>
    <dbReference type="NCBI Taxonomy" id="3494"/>
    <lineage>
        <taxon>Eukaryota</taxon>
        <taxon>Viridiplantae</taxon>
        <taxon>Streptophyta</taxon>
        <taxon>Embryophyta</taxon>
        <taxon>Tracheophyta</taxon>
        <taxon>Spermatophyta</taxon>
        <taxon>Magnoliopsida</taxon>
        <taxon>eudicotyledons</taxon>
        <taxon>Gunneridae</taxon>
        <taxon>Pentapetalae</taxon>
        <taxon>rosids</taxon>
        <taxon>fabids</taxon>
        <taxon>Rosales</taxon>
        <taxon>Moraceae</taxon>
        <taxon>Ficeae</taxon>
        <taxon>Ficus</taxon>
    </lineage>
</organism>
<comment type="caution">
    <text evidence="1">The sequence shown here is derived from an EMBL/GenBank/DDBJ whole genome shotgun (WGS) entry which is preliminary data.</text>
</comment>
<name>A0AA88DZI9_FICCA</name>
<evidence type="ECO:0000313" key="1">
    <source>
        <dbReference type="EMBL" id="GMN64856.1"/>
    </source>
</evidence>
<keyword evidence="2" id="KW-1185">Reference proteome</keyword>
<evidence type="ECO:0000313" key="2">
    <source>
        <dbReference type="Proteomes" id="UP001187192"/>
    </source>
</evidence>
<dbReference type="Proteomes" id="UP001187192">
    <property type="component" value="Unassembled WGS sequence"/>
</dbReference>
<gene>
    <name evidence="1" type="ORF">TIFTF001_033911</name>
</gene>
<sequence>MMVSDEGLKRKQGEIKVKASKKLISAIEEKISKAEEIFHQRVLPNNRHEMCRVYSSPTGGRKSINYKIFFDVESIAGFPHALLVWAYETLPSIVAKFTTKYDQAILRMLSWITANNVKFDDVMSAFTVVGENQPKCFVMMPTEEELKDPWVARLYLKNPKAVPQLPPKTSVPRPSYDTNSEWPEFQKEIRVQVASINKKLKDLKNG</sequence>
<dbReference type="EMBL" id="BTGU01000197">
    <property type="protein sequence ID" value="GMN64856.1"/>
    <property type="molecule type" value="Genomic_DNA"/>
</dbReference>
<accession>A0AA88DZI9</accession>